<reference evidence="2 3" key="1">
    <citation type="submission" date="2016-12" db="EMBL/GenBank/DDBJ databases">
        <title>The genomes of Aspergillus section Nigri reveals drivers in fungal speciation.</title>
        <authorList>
            <consortium name="DOE Joint Genome Institute"/>
            <person name="Vesth T.C."/>
            <person name="Nybo J."/>
            <person name="Theobald S."/>
            <person name="Brandl J."/>
            <person name="Frisvad J.C."/>
            <person name="Nielsen K.F."/>
            <person name="Lyhne E.K."/>
            <person name="Kogle M.E."/>
            <person name="Kuo A."/>
            <person name="Riley R."/>
            <person name="Clum A."/>
            <person name="Nolan M."/>
            <person name="Lipzen A."/>
            <person name="Salamov A."/>
            <person name="Henrissat B."/>
            <person name="Wiebenga A."/>
            <person name="De Vries R.P."/>
            <person name="Grigoriev I.V."/>
            <person name="Mortensen U.H."/>
            <person name="Andersen M.R."/>
            <person name="Baker S.E."/>
        </authorList>
    </citation>
    <scope>NUCLEOTIDE SEQUENCE [LARGE SCALE GENOMIC DNA]</scope>
    <source>
        <strain evidence="2 3">JOP 1030-1</strain>
    </source>
</reference>
<dbReference type="EMBL" id="KZ821227">
    <property type="protein sequence ID" value="PYH46582.1"/>
    <property type="molecule type" value="Genomic_DNA"/>
</dbReference>
<sequence length="164" mass="18622">MAQDDSNRSVFKELPDQAKATVERIKKIIGEDTTKKEGKASSGWGFSSEDLSQEIQRLSAELSINGFKVSLTFGEQISGYLLTNLASVAGIQLQSSPPCTRRNYPEWNRPSNHNPVERKSELSTRQTSLTMPLHHSKRNYLGRQYRSYNNVAENSLRLVERIMF</sequence>
<dbReference type="OrthoDB" id="4519339at2759"/>
<proteinExistence type="predicted"/>
<dbReference type="Proteomes" id="UP000248349">
    <property type="component" value="Unassembled WGS sequence"/>
</dbReference>
<accession>A0A319AIT4</accession>
<feature type="region of interest" description="Disordered" evidence="1">
    <location>
        <begin position="101"/>
        <end position="134"/>
    </location>
</feature>
<evidence type="ECO:0000313" key="2">
    <source>
        <dbReference type="EMBL" id="PYH46582.1"/>
    </source>
</evidence>
<organism evidence="2 3">
    <name type="scientific">Aspergillus saccharolyticus JOP 1030-1</name>
    <dbReference type="NCBI Taxonomy" id="1450539"/>
    <lineage>
        <taxon>Eukaryota</taxon>
        <taxon>Fungi</taxon>
        <taxon>Dikarya</taxon>
        <taxon>Ascomycota</taxon>
        <taxon>Pezizomycotina</taxon>
        <taxon>Eurotiomycetes</taxon>
        <taxon>Eurotiomycetidae</taxon>
        <taxon>Eurotiales</taxon>
        <taxon>Aspergillaceae</taxon>
        <taxon>Aspergillus</taxon>
        <taxon>Aspergillus subgen. Circumdati</taxon>
    </lineage>
</organism>
<dbReference type="RefSeq" id="XP_025432564.1">
    <property type="nucleotide sequence ID" value="XM_025570820.1"/>
</dbReference>
<evidence type="ECO:0000256" key="1">
    <source>
        <dbReference type="SAM" id="MobiDB-lite"/>
    </source>
</evidence>
<keyword evidence="3" id="KW-1185">Reference proteome</keyword>
<dbReference type="AlphaFoldDB" id="A0A319AIT4"/>
<name>A0A319AIT4_9EURO</name>
<evidence type="ECO:0000313" key="3">
    <source>
        <dbReference type="Proteomes" id="UP000248349"/>
    </source>
</evidence>
<protein>
    <submittedName>
        <fullName evidence="2">Uncharacterized protein</fullName>
    </submittedName>
</protein>
<gene>
    <name evidence="2" type="ORF">BP01DRAFT_17559</name>
</gene>
<dbReference type="GeneID" id="37072048"/>